<evidence type="ECO:0000313" key="1">
    <source>
        <dbReference type="EMBL" id="CAB4126321.1"/>
    </source>
</evidence>
<reference evidence="1" key="1">
    <citation type="submission" date="2020-04" db="EMBL/GenBank/DDBJ databases">
        <authorList>
            <person name="Chiriac C."/>
            <person name="Salcher M."/>
            <person name="Ghai R."/>
            <person name="Kavagutti S V."/>
        </authorList>
    </citation>
    <scope>NUCLEOTIDE SEQUENCE</scope>
</reference>
<proteinExistence type="predicted"/>
<name>A0A6J5KW94_9CAUD</name>
<gene>
    <name evidence="1" type="ORF">UFOVP89_1</name>
</gene>
<dbReference type="EMBL" id="LR796197">
    <property type="protein sequence ID" value="CAB4126321.1"/>
    <property type="molecule type" value="Genomic_DNA"/>
</dbReference>
<accession>A0A6J5KW94</accession>
<protein>
    <submittedName>
        <fullName evidence="1">Uncharacterized protein</fullName>
    </submittedName>
</protein>
<organism evidence="1">
    <name type="scientific">uncultured Caudovirales phage</name>
    <dbReference type="NCBI Taxonomy" id="2100421"/>
    <lineage>
        <taxon>Viruses</taxon>
        <taxon>Duplodnaviria</taxon>
        <taxon>Heunggongvirae</taxon>
        <taxon>Uroviricota</taxon>
        <taxon>Caudoviricetes</taxon>
        <taxon>Peduoviridae</taxon>
        <taxon>Maltschvirus</taxon>
        <taxon>Maltschvirus maltsch</taxon>
    </lineage>
</organism>
<sequence>MNGSNNYQERNSVDNVAEVLFEKYCNQKQYFYRRLGFDEKKDPIPNFYNINSMVRNLPDYYVYHNNVSSLVMVKGTANIKQKEYDLLPKFLDWYDSQKCRLVYAFCFKSEDKPILIYPNKLINLYQDSQDKTWHDGVVYRTLKLIV</sequence>